<protein>
    <submittedName>
        <fullName evidence="2">Uncharacterized protein</fullName>
    </submittedName>
</protein>
<evidence type="ECO:0000313" key="3">
    <source>
        <dbReference type="Proteomes" id="UP001320899"/>
    </source>
</evidence>
<evidence type="ECO:0000256" key="1">
    <source>
        <dbReference type="SAM" id="Phobius"/>
    </source>
</evidence>
<comment type="caution">
    <text evidence="2">The sequence shown here is derived from an EMBL/GenBank/DDBJ whole genome shotgun (WGS) entry which is preliminary data.</text>
</comment>
<dbReference type="Proteomes" id="UP001320899">
    <property type="component" value="Unassembled WGS sequence"/>
</dbReference>
<organism evidence="2 3">
    <name type="scientific">Ruegeria aquimaris</name>
    <dbReference type="NCBI Taxonomy" id="2984333"/>
    <lineage>
        <taxon>Bacteria</taxon>
        <taxon>Pseudomonadati</taxon>
        <taxon>Pseudomonadota</taxon>
        <taxon>Alphaproteobacteria</taxon>
        <taxon>Rhodobacterales</taxon>
        <taxon>Roseobacteraceae</taxon>
        <taxon>Ruegeria</taxon>
    </lineage>
</organism>
<feature type="transmembrane region" description="Helical" evidence="1">
    <location>
        <begin position="41"/>
        <end position="63"/>
    </location>
</feature>
<feature type="transmembrane region" description="Helical" evidence="1">
    <location>
        <begin position="120"/>
        <end position="137"/>
    </location>
</feature>
<reference evidence="2 3" key="1">
    <citation type="submission" date="2022-10" db="EMBL/GenBank/DDBJ databases">
        <title>Ruegeria sp. nov., isolated from ocean surface sediments.</title>
        <authorList>
            <person name="He W."/>
            <person name="Xue H.-P."/>
            <person name="Zhang D.-F."/>
        </authorList>
    </citation>
    <scope>NUCLEOTIDE SEQUENCE [LARGE SCALE GENOMIC DNA]</scope>
    <source>
        <strain evidence="2 3">XHP0148</strain>
    </source>
</reference>
<keyword evidence="1" id="KW-0812">Transmembrane</keyword>
<sequence>MVTSAATTVLLSTKLHTRLVVYPLENKIAGARWPETLIWSAPAVIVGACVFVIATVIGIVAGLRGIELELLVRDPAASYKYPPYVGFFSHIGIVVMVSTASLTAFAAWMSITLGRGNTRVLAHVSVLSAVLAIDDIFMIHEQASRLGEVAIFAVYGLLALAIWRYLHRSSDRYDLRGLAAAIALLGFSVFVDVFRLHGPIAYWLEDFSKLSGFAAWLTFWAGYAQHTLNEA</sequence>
<feature type="transmembrane region" description="Helical" evidence="1">
    <location>
        <begin position="178"/>
        <end position="198"/>
    </location>
</feature>
<feature type="transmembrane region" description="Helical" evidence="1">
    <location>
        <begin position="149"/>
        <end position="166"/>
    </location>
</feature>
<keyword evidence="3" id="KW-1185">Reference proteome</keyword>
<proteinExistence type="predicted"/>
<keyword evidence="1" id="KW-0472">Membrane</keyword>
<dbReference type="EMBL" id="JAOWLB010000006">
    <property type="protein sequence ID" value="MCV2888880.1"/>
    <property type="molecule type" value="Genomic_DNA"/>
</dbReference>
<name>A0ABT3AJL9_9RHOB</name>
<accession>A0ABT3AJL9</accession>
<gene>
    <name evidence="2" type="ORF">OE747_11035</name>
</gene>
<keyword evidence="1" id="KW-1133">Transmembrane helix</keyword>
<feature type="transmembrane region" description="Helical" evidence="1">
    <location>
        <begin position="84"/>
        <end position="108"/>
    </location>
</feature>
<evidence type="ECO:0000313" key="2">
    <source>
        <dbReference type="EMBL" id="MCV2888880.1"/>
    </source>
</evidence>
<dbReference type="RefSeq" id="WP_263828658.1">
    <property type="nucleotide sequence ID" value="NZ_JAOWLB010000006.1"/>
</dbReference>